<organism evidence="10 11">
    <name type="scientific">Ramlibacter agri</name>
    <dbReference type="NCBI Taxonomy" id="2728837"/>
    <lineage>
        <taxon>Bacteria</taxon>
        <taxon>Pseudomonadati</taxon>
        <taxon>Pseudomonadota</taxon>
        <taxon>Betaproteobacteria</taxon>
        <taxon>Burkholderiales</taxon>
        <taxon>Comamonadaceae</taxon>
        <taxon>Ramlibacter</taxon>
    </lineage>
</organism>
<reference evidence="10 11" key="1">
    <citation type="submission" date="2020-04" db="EMBL/GenBank/DDBJ databases">
        <title>Ramlibacter sp. G-1-2-2 isolated from soil.</title>
        <authorList>
            <person name="Dahal R.H."/>
        </authorList>
    </citation>
    <scope>NUCLEOTIDE SEQUENCE [LARGE SCALE GENOMIC DNA]</scope>
    <source>
        <strain evidence="10 11">G-1-2-2</strain>
    </source>
</reference>
<dbReference type="Pfam" id="PF00155">
    <property type="entry name" value="Aminotran_1_2"/>
    <property type="match status" value="1"/>
</dbReference>
<keyword evidence="3 10" id="KW-0808">Transferase</keyword>
<dbReference type="InterPro" id="IPR001227">
    <property type="entry name" value="Ac_transferase_dom_sf"/>
</dbReference>
<dbReference type="Pfam" id="PF14765">
    <property type="entry name" value="PS-DH"/>
    <property type="match status" value="1"/>
</dbReference>
<dbReference type="InterPro" id="IPR013968">
    <property type="entry name" value="PKS_KR"/>
</dbReference>
<dbReference type="PANTHER" id="PTHR43775">
    <property type="entry name" value="FATTY ACID SYNTHASE"/>
    <property type="match status" value="1"/>
</dbReference>
<dbReference type="InterPro" id="IPR015424">
    <property type="entry name" value="PyrdxlP-dep_Trfase"/>
</dbReference>
<dbReference type="InterPro" id="IPR049551">
    <property type="entry name" value="PKS_DH_C"/>
</dbReference>
<dbReference type="Pfam" id="PF00109">
    <property type="entry name" value="ketoacyl-synt"/>
    <property type="match status" value="1"/>
</dbReference>
<dbReference type="Pfam" id="PF02801">
    <property type="entry name" value="Ketoacyl-synt_C"/>
    <property type="match status" value="1"/>
</dbReference>
<dbReference type="InterPro" id="IPR015421">
    <property type="entry name" value="PyrdxlP-dep_Trfase_major"/>
</dbReference>
<dbReference type="InterPro" id="IPR011032">
    <property type="entry name" value="GroES-like_sf"/>
</dbReference>
<dbReference type="InterPro" id="IPR004839">
    <property type="entry name" value="Aminotransferase_I/II_large"/>
</dbReference>
<dbReference type="SMART" id="SM00823">
    <property type="entry name" value="PKS_PP"/>
    <property type="match status" value="1"/>
</dbReference>
<dbReference type="Gene3D" id="3.10.129.10">
    <property type="entry name" value="Hotdog Thioesterase"/>
    <property type="match status" value="1"/>
</dbReference>
<evidence type="ECO:0000256" key="4">
    <source>
        <dbReference type="ARBA" id="ARBA00023268"/>
    </source>
</evidence>
<dbReference type="GO" id="GO:0071770">
    <property type="term" value="P:DIM/DIP cell wall layer assembly"/>
    <property type="evidence" value="ECO:0007669"/>
    <property type="project" value="TreeGrafter"/>
</dbReference>
<dbReference type="InterPro" id="IPR050091">
    <property type="entry name" value="PKS_NRPS_Biosynth_Enz"/>
</dbReference>
<dbReference type="Gene3D" id="3.30.70.3290">
    <property type="match status" value="1"/>
</dbReference>
<evidence type="ECO:0000256" key="6">
    <source>
        <dbReference type="PROSITE-ProRule" id="PRU01363"/>
    </source>
</evidence>
<dbReference type="SMART" id="SM00826">
    <property type="entry name" value="PKS_DH"/>
    <property type="match status" value="1"/>
</dbReference>
<feature type="region of interest" description="C-terminal hotdog fold" evidence="6">
    <location>
        <begin position="1030"/>
        <end position="1168"/>
    </location>
</feature>
<dbReference type="Proteomes" id="UP000541185">
    <property type="component" value="Unassembled WGS sequence"/>
</dbReference>
<comment type="function">
    <text evidence="5">Involved in production of the polyketide antibiotic thailandamide.</text>
</comment>
<dbReference type="InterPro" id="IPR020843">
    <property type="entry name" value="ER"/>
</dbReference>
<dbReference type="SMART" id="SM00822">
    <property type="entry name" value="PKS_KR"/>
    <property type="match status" value="1"/>
</dbReference>
<dbReference type="GO" id="GO:0004312">
    <property type="term" value="F:fatty acid synthase activity"/>
    <property type="evidence" value="ECO:0007669"/>
    <property type="project" value="TreeGrafter"/>
</dbReference>
<dbReference type="SMART" id="SM01294">
    <property type="entry name" value="PKS_PP_betabranch"/>
    <property type="match status" value="1"/>
</dbReference>
<dbReference type="InterPro" id="IPR016036">
    <property type="entry name" value="Malonyl_transacylase_ACP-bd"/>
</dbReference>
<evidence type="ECO:0000259" key="9">
    <source>
        <dbReference type="PROSITE" id="PS52019"/>
    </source>
</evidence>
<dbReference type="InterPro" id="IPR014031">
    <property type="entry name" value="Ketoacyl_synth_C"/>
</dbReference>
<evidence type="ECO:0000256" key="3">
    <source>
        <dbReference type="ARBA" id="ARBA00022679"/>
    </source>
</evidence>
<dbReference type="Pfam" id="PF21089">
    <property type="entry name" value="PKS_DH_N"/>
    <property type="match status" value="1"/>
</dbReference>
<dbReference type="InterPro" id="IPR016039">
    <property type="entry name" value="Thiolase-like"/>
</dbReference>
<dbReference type="InterPro" id="IPR020806">
    <property type="entry name" value="PKS_PP-bd"/>
</dbReference>
<dbReference type="GO" id="GO:0030170">
    <property type="term" value="F:pyridoxal phosphate binding"/>
    <property type="evidence" value="ECO:0007669"/>
    <property type="project" value="InterPro"/>
</dbReference>
<dbReference type="GO" id="GO:0006633">
    <property type="term" value="P:fatty acid biosynthetic process"/>
    <property type="evidence" value="ECO:0007669"/>
    <property type="project" value="TreeGrafter"/>
</dbReference>
<dbReference type="Gene3D" id="3.90.180.10">
    <property type="entry name" value="Medium-chain alcohol dehydrogenases, catalytic domain"/>
    <property type="match status" value="1"/>
</dbReference>
<dbReference type="SUPFAM" id="SSF52151">
    <property type="entry name" value="FabD/lysophospholipase-like"/>
    <property type="match status" value="1"/>
</dbReference>
<proteinExistence type="predicted"/>
<feature type="active site" description="Proton acceptor; for dehydratase activity" evidence="6">
    <location>
        <position position="925"/>
    </location>
</feature>
<dbReference type="Gene3D" id="3.90.1150.10">
    <property type="entry name" value="Aspartate Aminotransferase, domain 1"/>
    <property type="match status" value="1"/>
</dbReference>
<dbReference type="Pfam" id="PF16197">
    <property type="entry name" value="KAsynt_C_assoc"/>
    <property type="match status" value="1"/>
</dbReference>
<dbReference type="SMART" id="SM00825">
    <property type="entry name" value="PKS_KS"/>
    <property type="match status" value="1"/>
</dbReference>
<evidence type="ECO:0000259" key="7">
    <source>
        <dbReference type="PROSITE" id="PS50075"/>
    </source>
</evidence>
<dbReference type="PROSITE" id="PS52019">
    <property type="entry name" value="PKS_MFAS_DH"/>
    <property type="match status" value="1"/>
</dbReference>
<dbReference type="GO" id="GO:0005886">
    <property type="term" value="C:plasma membrane"/>
    <property type="evidence" value="ECO:0007669"/>
    <property type="project" value="TreeGrafter"/>
</dbReference>
<accession>A0A848H1Y5</accession>
<feature type="active site" description="Proton donor; for dehydratase activity" evidence="6">
    <location>
        <position position="1090"/>
    </location>
</feature>
<dbReference type="CDD" id="cd05195">
    <property type="entry name" value="enoyl_red"/>
    <property type="match status" value="1"/>
</dbReference>
<dbReference type="CDD" id="cd08955">
    <property type="entry name" value="KR_2_FAS_SDR_x"/>
    <property type="match status" value="1"/>
</dbReference>
<dbReference type="Pfam" id="PF13602">
    <property type="entry name" value="ADH_zinc_N_2"/>
    <property type="match status" value="1"/>
</dbReference>
<dbReference type="InterPro" id="IPR014030">
    <property type="entry name" value="Ketoacyl_synth_N"/>
</dbReference>
<keyword evidence="2" id="KW-0597">Phosphoprotein</keyword>
<dbReference type="InterPro" id="IPR013154">
    <property type="entry name" value="ADH-like_N"/>
</dbReference>
<dbReference type="Pfam" id="PF08659">
    <property type="entry name" value="KR"/>
    <property type="match status" value="1"/>
</dbReference>
<dbReference type="GO" id="GO:0008483">
    <property type="term" value="F:transaminase activity"/>
    <property type="evidence" value="ECO:0007669"/>
    <property type="project" value="UniProtKB-KW"/>
</dbReference>
<evidence type="ECO:0000256" key="2">
    <source>
        <dbReference type="ARBA" id="ARBA00022553"/>
    </source>
</evidence>
<dbReference type="EMBL" id="JABBFX010000001">
    <property type="protein sequence ID" value="NML44487.1"/>
    <property type="molecule type" value="Genomic_DNA"/>
</dbReference>
<dbReference type="SUPFAM" id="SSF51735">
    <property type="entry name" value="NAD(P)-binding Rossmann-fold domains"/>
    <property type="match status" value="3"/>
</dbReference>
<dbReference type="PROSITE" id="PS50075">
    <property type="entry name" value="CARRIER"/>
    <property type="match status" value="1"/>
</dbReference>
<keyword evidence="10" id="KW-0032">Aminotransferase</keyword>
<dbReference type="InterPro" id="IPR016035">
    <property type="entry name" value="Acyl_Trfase/lysoPLipase"/>
</dbReference>
<evidence type="ECO:0000313" key="10">
    <source>
        <dbReference type="EMBL" id="NML44487.1"/>
    </source>
</evidence>
<sequence length="2494" mass="264762">MSPGALRAEPIAIVGMACRYPGGRTPQEFWEFLLARGDGTGEIPPERWDMAAYYDADPEVPGKMYVRRGAFLGDFDLFAPAFFGISPREAQFMDPQQRLLLEVHWEALENAGVVPERLAERQVGVFVGIGTTDYGDLQATLGSTAADAYNGTGGSHAAAAGRLSYVLGVRGPSLAVDTACSASLVSAHLAVTSLRSGESDLALASGVSINFSPDVFVSLCKARMLAPDGRCKTFDARANGYVRGEGCGVLVLKRYADALADGDNVLALIRGSATNHNGHTSGLTVPSGPAQQEVVRRALRDAGVRPEEVNYLEAHGTGTAVGDPIELNALGAVFAGRQDPLLVGSVKTNTGHLEWAAGVCGLTKLVMSMQDGRIPPNLHFEQPNPMVDWTKLPLRVVQEETRWPAGPRIGGVSSFGFGGSNAHMVLEAAPPLPAREVASERPLHLLSLSAKSETALREVAQRMAAALRPCPPAEFPDFAFTANAARSHFAFRLATVAASAAEAAEQLTDFVDGKPAPALALAHAPERGPQLAMLFTGQGSQFPGMGRELYETHPPFRRAMDDCDAVLRGLLEVPLLQVLYGDTGPAEESLVHQTAYTQPALFALEWSLATLWRSWGVEPDVVLGHSVGEYVAAAVAGVFGWEEGLRLIAERARLMQSLPRTGAMLAVRADEQRVQSHIEPWSDRVAIATLNSPMDLVVSGERAAVEALGQQLTAEGVAVRPLKVSHAFHSPLMAPILEQFERAASAVTMASPRIPLISNLTGELAGDAVRDPHYWTRHLREAVRFGAGLQTALALGCEAFLELGPNPVLSTLGRMAGAPEGTLWLESLNAKKSDWRQLLETLGRLHLAGASIDFAAFDSAYPRRKRLLPNYPLERQRYWFPGVAGAQGHASLRPLVDTMVQSPLVRETIVETVFDTRSLPFLADHKVADEVVVPGAAYLAMLASAADVMGWRGCRLEQVFFLNPLALGEPARRTVQAVLSPEGEQAFTFDIVSLPAAGSEAAVKHASGRLVAASAPGDPVRVEAIEGRCPRVLPTEELFAAIAEHGVDLGPAFRWVQSLRVGDREAVATLAAPPATGPLQGHAFHPALLDACFQVASATLSDAGAEMQLPFAIRSLTVGAQAGAGPWHCHAVRVADSTWDMRLTDAAGAVLAAFEGFELRRVPQQALQQRRLADWFYRPEWVAQPPAPSPETAQLRTWLVVGAAADVAGRLATALRLQGLHVVLAAAVQADDLRRLGSASGAGTIGVVDASALPGDPKAPALPAQAEATCVAHLHATQAVLASGVAARLFTVTAGAQPVQDSEAPDPAQAALWGMTRALILECPDLRATAIDLESGELAATELDALLAELAQPPGEAQVAFRAGTRYVARLARARDTLAPTAGAPFRLQLAEYGSPDQLRVVPQARRAPGPSQVEIEVRAVALNFRDVLMSLGLLKEFYAERFGITRASDIQLGFDCAGVVTAVGEGVLTLKVGDEVMAAAPGSFASHVVAYEQVTVRKPPGLDFTAASAVPSVFCTAWHALVDLAGVKRGERVLVHAAAGGVGMAALQVALAAGAEVFATASPSKWEALRAMGVQHLMNSRDTGFADEVLRATRGEGVHVVLNSLNGAAIEASFRCLKLGGSFVEIGKIGILTAEQAAALRPDAAYHTFDLGELPGADPDAFHAMLDHLRTQFERGELTALPQVVYPLQQAVEAYRYMQQARQVGKVVLRFPQQQPRRLRPDASYLVTGGLGGLGLKVAQQLVAQGARHVVLAGRSAPRPEAEAAVAQMRETGAQVMVLAADVAEPEHVQRLLAACAGMAPLAGIVHAAGVLRIELVAQQTPATFAEVMAAKVRGAWNLHQATRTMALDHFVCFSSMAALVGSPGQSNYAAANAFLDALVHSRRSQGLAGLAIDWGPWAEVGMAADIDMSRAGIDRLDAAGGLAAVQGLMALDPDLAPAQLGVLRVRWDVFREAGMPADYASFVSQLARQAGAAGTKQSDILQQLGQADDSQRPALVAAHIRATLATVLGLAADHAIAPETPWIDLGLDSLMMVEIKNRLERSLRVSLPVELMMANVSLAAIANHVLAKLPAQVAEAQQPAPATATADASNPDETVWNEILARVEAIPQAFRTASEQRGRQVLVDGRWRTDFASCNYLGLDLHAEVMAAVPPALQQWGTHPSWTRAVASPAPYAELEGELARMVGAPDTLVFPSISLLHLGVLPTLAGFDGIILKDAAAHHSIQEACLRARSDGVEWQAFGHNDAEDLAGKLARQPPGRTKVIATDGAYSMGGAYPPLAEYARLARKHNAVVYVDDAHGFGILGEAPDAAMPYGHGGNGMLRHMGLDCVADRIVYVAGLSKAFSSYAAFVTCTDAREKLKLQTSGPYVFSGPTSTASLATALAGLRQNRIDGEARRARILQLTRQLVQGARGLGFEVDNEGDFPIVGVVMGHWEAMQRGCRTLWEHDILITPATYPAVPENRNLVRFSLTAANTDAEVARALAALRAVHESAP</sequence>
<dbReference type="SMART" id="SM00829">
    <property type="entry name" value="PKS_ER"/>
    <property type="match status" value="1"/>
</dbReference>
<dbReference type="PANTHER" id="PTHR43775:SF37">
    <property type="entry name" value="SI:DKEY-61P9.11"/>
    <property type="match status" value="1"/>
</dbReference>
<feature type="domain" description="Ketosynthase family 3 (KS3)" evidence="8">
    <location>
        <begin position="8"/>
        <end position="428"/>
    </location>
</feature>
<dbReference type="Gene3D" id="3.40.366.10">
    <property type="entry name" value="Malonyl-Coenzyme A Acyl Carrier Protein, domain 2"/>
    <property type="match status" value="1"/>
</dbReference>
<dbReference type="SUPFAM" id="SSF50129">
    <property type="entry name" value="GroES-like"/>
    <property type="match status" value="1"/>
</dbReference>
<dbReference type="SUPFAM" id="SSF47336">
    <property type="entry name" value="ACP-like"/>
    <property type="match status" value="1"/>
</dbReference>
<evidence type="ECO:0000256" key="5">
    <source>
        <dbReference type="ARBA" id="ARBA00054155"/>
    </source>
</evidence>
<dbReference type="GO" id="GO:0031177">
    <property type="term" value="F:phosphopantetheine binding"/>
    <property type="evidence" value="ECO:0007669"/>
    <property type="project" value="InterPro"/>
</dbReference>
<dbReference type="InterPro" id="IPR049552">
    <property type="entry name" value="PKS_DH_N"/>
</dbReference>
<dbReference type="InterPro" id="IPR049900">
    <property type="entry name" value="PKS_mFAS_DH"/>
</dbReference>
<evidence type="ECO:0000256" key="1">
    <source>
        <dbReference type="ARBA" id="ARBA00022450"/>
    </source>
</evidence>
<dbReference type="GO" id="GO:0005737">
    <property type="term" value="C:cytoplasm"/>
    <property type="evidence" value="ECO:0007669"/>
    <property type="project" value="TreeGrafter"/>
</dbReference>
<feature type="region of interest" description="N-terminal hotdog fold" evidence="6">
    <location>
        <begin position="893"/>
        <end position="1017"/>
    </location>
</feature>
<keyword evidence="1" id="KW-0596">Phosphopantetheine</keyword>
<dbReference type="Gene3D" id="3.40.50.720">
    <property type="entry name" value="NAD(P)-binding Rossmann-like Domain"/>
    <property type="match status" value="3"/>
</dbReference>
<dbReference type="SUPFAM" id="SSF53383">
    <property type="entry name" value="PLP-dependent transferases"/>
    <property type="match status" value="1"/>
</dbReference>
<feature type="domain" description="Carrier" evidence="7">
    <location>
        <begin position="1996"/>
        <end position="2071"/>
    </location>
</feature>
<dbReference type="Gene3D" id="1.10.1200.10">
    <property type="entry name" value="ACP-like"/>
    <property type="match status" value="1"/>
</dbReference>
<evidence type="ECO:0000259" key="8">
    <source>
        <dbReference type="PROSITE" id="PS52004"/>
    </source>
</evidence>
<dbReference type="Pfam" id="PF00698">
    <property type="entry name" value="Acyl_transf_1"/>
    <property type="match status" value="1"/>
</dbReference>
<dbReference type="InterPro" id="IPR015422">
    <property type="entry name" value="PyrdxlP-dep_Trfase_small"/>
</dbReference>
<name>A0A848H1Y5_9BURK</name>
<dbReference type="InterPro" id="IPR032821">
    <property type="entry name" value="PKS_assoc"/>
</dbReference>
<dbReference type="InterPro" id="IPR036736">
    <property type="entry name" value="ACP-like_sf"/>
</dbReference>
<dbReference type="InterPro" id="IPR057326">
    <property type="entry name" value="KR_dom"/>
</dbReference>
<dbReference type="InterPro" id="IPR020807">
    <property type="entry name" value="PKS_DH"/>
</dbReference>
<dbReference type="SMART" id="SM00827">
    <property type="entry name" value="PKS_AT"/>
    <property type="match status" value="1"/>
</dbReference>
<dbReference type="RefSeq" id="WP_169418609.1">
    <property type="nucleotide sequence ID" value="NZ_JABBFX010000001.1"/>
</dbReference>
<dbReference type="SUPFAM" id="SSF55048">
    <property type="entry name" value="Probable ACP-binding domain of malonyl-CoA ACP transacylase"/>
    <property type="match status" value="1"/>
</dbReference>
<dbReference type="Pfam" id="PF08240">
    <property type="entry name" value="ADH_N"/>
    <property type="match status" value="1"/>
</dbReference>
<feature type="domain" description="PKS/mFAS DH" evidence="9">
    <location>
        <begin position="893"/>
        <end position="1168"/>
    </location>
</feature>
<dbReference type="FunFam" id="3.40.50.720:FF:000209">
    <property type="entry name" value="Polyketide synthase Pks12"/>
    <property type="match status" value="1"/>
</dbReference>
<keyword evidence="11" id="KW-1185">Reference proteome</keyword>
<keyword evidence="4" id="KW-0511">Multifunctional enzyme</keyword>
<dbReference type="FunFam" id="3.40.366.10:FF:000002">
    <property type="entry name" value="Probable polyketide synthase 2"/>
    <property type="match status" value="1"/>
</dbReference>
<dbReference type="Gene3D" id="3.40.47.10">
    <property type="match status" value="1"/>
</dbReference>
<comment type="caution">
    <text evidence="10">The sequence shown here is derived from an EMBL/GenBank/DDBJ whole genome shotgun (WGS) entry which is preliminary data.</text>
</comment>
<dbReference type="FunFam" id="3.40.47.10:FF:000019">
    <property type="entry name" value="Polyketide synthase type I"/>
    <property type="match status" value="1"/>
</dbReference>
<evidence type="ECO:0000313" key="11">
    <source>
        <dbReference type="Proteomes" id="UP000541185"/>
    </source>
</evidence>
<dbReference type="CDD" id="cd00833">
    <property type="entry name" value="PKS"/>
    <property type="match status" value="1"/>
</dbReference>
<dbReference type="InterPro" id="IPR014043">
    <property type="entry name" value="Acyl_transferase_dom"/>
</dbReference>
<gene>
    <name evidence="10" type="ORF">HHL11_12045</name>
</gene>
<dbReference type="PROSITE" id="PS52004">
    <property type="entry name" value="KS3_2"/>
    <property type="match status" value="1"/>
</dbReference>
<protein>
    <submittedName>
        <fullName evidence="10">Aminotransferase class I/II-fold pyridoxal phosphate-dependent enzyme</fullName>
    </submittedName>
</protein>
<dbReference type="InterPro" id="IPR036291">
    <property type="entry name" value="NAD(P)-bd_dom_sf"/>
</dbReference>
<dbReference type="InterPro" id="IPR020841">
    <property type="entry name" value="PKS_Beta-ketoAc_synthase_dom"/>
</dbReference>
<dbReference type="InterPro" id="IPR009081">
    <property type="entry name" value="PP-bd_ACP"/>
</dbReference>
<dbReference type="SUPFAM" id="SSF53901">
    <property type="entry name" value="Thiolase-like"/>
    <property type="match status" value="1"/>
</dbReference>
<dbReference type="Gene3D" id="3.10.129.120">
    <property type="match status" value="1"/>
</dbReference>
<dbReference type="Gene3D" id="3.40.640.10">
    <property type="entry name" value="Type I PLP-dependent aspartate aminotransferase-like (Major domain)"/>
    <property type="match status" value="1"/>
</dbReference>
<dbReference type="GO" id="GO:0016491">
    <property type="term" value="F:oxidoreductase activity"/>
    <property type="evidence" value="ECO:0007669"/>
    <property type="project" value="InterPro"/>
</dbReference>
<dbReference type="Pfam" id="PF00550">
    <property type="entry name" value="PP-binding"/>
    <property type="match status" value="1"/>
</dbReference>